<dbReference type="GO" id="GO:0005886">
    <property type="term" value="C:plasma membrane"/>
    <property type="evidence" value="ECO:0007669"/>
    <property type="project" value="UniProtKB-SubCell"/>
</dbReference>
<accession>A0A6S6S8W2</accession>
<evidence type="ECO:0000256" key="3">
    <source>
        <dbReference type="ARBA" id="ARBA00022475"/>
    </source>
</evidence>
<protein>
    <submittedName>
        <fullName evidence="11">MotA/TolQ/ExbB proton channel family protein</fullName>
    </submittedName>
</protein>
<evidence type="ECO:0000256" key="2">
    <source>
        <dbReference type="ARBA" id="ARBA00022448"/>
    </source>
</evidence>
<evidence type="ECO:0000259" key="10">
    <source>
        <dbReference type="Pfam" id="PF01618"/>
    </source>
</evidence>
<dbReference type="InterPro" id="IPR002898">
    <property type="entry name" value="MotA_ExbB_proton_chnl"/>
</dbReference>
<evidence type="ECO:0000256" key="6">
    <source>
        <dbReference type="ARBA" id="ARBA00022989"/>
    </source>
</evidence>
<reference evidence="11" key="1">
    <citation type="submission" date="2020-01" db="EMBL/GenBank/DDBJ databases">
        <authorList>
            <person name="Meier V. D."/>
            <person name="Meier V D."/>
        </authorList>
    </citation>
    <scope>NUCLEOTIDE SEQUENCE</scope>
    <source>
        <strain evidence="11">HLG_WM_MAG_12</strain>
    </source>
</reference>
<evidence type="ECO:0000256" key="9">
    <source>
        <dbReference type="SAM" id="Phobius"/>
    </source>
</evidence>
<name>A0A6S6S8W2_9BACT</name>
<evidence type="ECO:0000256" key="8">
    <source>
        <dbReference type="RuleBase" id="RU004057"/>
    </source>
</evidence>
<dbReference type="GO" id="GO:0017038">
    <property type="term" value="P:protein import"/>
    <property type="evidence" value="ECO:0007669"/>
    <property type="project" value="TreeGrafter"/>
</dbReference>
<evidence type="ECO:0000256" key="5">
    <source>
        <dbReference type="ARBA" id="ARBA00022927"/>
    </source>
</evidence>
<dbReference type="PANTHER" id="PTHR30625">
    <property type="entry name" value="PROTEIN TOLQ"/>
    <property type="match status" value="1"/>
</dbReference>
<keyword evidence="2 8" id="KW-0813">Transport</keyword>
<dbReference type="InterPro" id="IPR050790">
    <property type="entry name" value="ExbB/TolQ_transport"/>
</dbReference>
<dbReference type="AlphaFoldDB" id="A0A6S6S8W2"/>
<feature type="transmembrane region" description="Helical" evidence="9">
    <location>
        <begin position="129"/>
        <end position="154"/>
    </location>
</feature>
<comment type="subcellular location">
    <subcellularLocation>
        <location evidence="1">Cell inner membrane</location>
        <topology evidence="1">Multi-pass membrane protein</topology>
    </subcellularLocation>
    <subcellularLocation>
        <location evidence="8">Membrane</location>
        <topology evidence="8">Multi-pass membrane protein</topology>
    </subcellularLocation>
</comment>
<keyword evidence="7 9" id="KW-0472">Membrane</keyword>
<comment type="similarity">
    <text evidence="8">Belongs to the exbB/tolQ family.</text>
</comment>
<keyword evidence="6 9" id="KW-1133">Transmembrane helix</keyword>
<feature type="transmembrane region" description="Helical" evidence="9">
    <location>
        <begin position="85"/>
        <end position="109"/>
    </location>
</feature>
<keyword evidence="3" id="KW-1003">Cell membrane</keyword>
<evidence type="ECO:0000256" key="4">
    <source>
        <dbReference type="ARBA" id="ARBA00022692"/>
    </source>
</evidence>
<feature type="transmembrane region" description="Helical" evidence="9">
    <location>
        <begin position="12"/>
        <end position="41"/>
    </location>
</feature>
<keyword evidence="5 8" id="KW-0653">Protein transport</keyword>
<evidence type="ECO:0000256" key="1">
    <source>
        <dbReference type="ARBA" id="ARBA00004429"/>
    </source>
</evidence>
<gene>
    <name evidence="11" type="ORF">HELGO_WM11067</name>
</gene>
<keyword evidence="4 9" id="KW-0812">Transmembrane</keyword>
<proteinExistence type="inferred from homology"/>
<evidence type="ECO:0000313" key="11">
    <source>
        <dbReference type="EMBL" id="CAA6801494.1"/>
    </source>
</evidence>
<organism evidence="11">
    <name type="scientific">uncultured Campylobacterales bacterium</name>
    <dbReference type="NCBI Taxonomy" id="352960"/>
    <lineage>
        <taxon>Bacteria</taxon>
        <taxon>Pseudomonadati</taxon>
        <taxon>Campylobacterota</taxon>
        <taxon>Epsilonproteobacteria</taxon>
        <taxon>Campylobacterales</taxon>
        <taxon>environmental samples</taxon>
    </lineage>
</organism>
<dbReference type="PANTHER" id="PTHR30625:SF15">
    <property type="entry name" value="BIOPOLYMER TRANSPORT PROTEIN EXBB"/>
    <property type="match status" value="1"/>
</dbReference>
<dbReference type="EMBL" id="CACVAW010000005">
    <property type="protein sequence ID" value="CAA6801494.1"/>
    <property type="molecule type" value="Genomic_DNA"/>
</dbReference>
<evidence type="ECO:0000256" key="7">
    <source>
        <dbReference type="ARBA" id="ARBA00023136"/>
    </source>
</evidence>
<feature type="domain" description="MotA/TolQ/ExbB proton channel" evidence="10">
    <location>
        <begin position="79"/>
        <end position="166"/>
    </location>
</feature>
<dbReference type="Pfam" id="PF01618">
    <property type="entry name" value="MotA_ExbB"/>
    <property type="match status" value="1"/>
</dbReference>
<sequence>MDLILNSNPIAIFVFIWLSIYFVLTIAISIYKYLSITALYLQEKRSLKSLMKNKMLTTKSILTSCDASSIYSVCRLETLKNSTSGLSFLSMISSTAPFIGLFGTIVSILETFKSLGSAKFVSLNLLAPSISEALVVTAVGIFVAIPAYSMHILLSRKINTYMSTIDQQIEILKTLKK</sequence>